<feature type="region of interest" description="Disordered" evidence="1">
    <location>
        <begin position="80"/>
        <end position="99"/>
    </location>
</feature>
<dbReference type="EMBL" id="ADNU01000074">
    <property type="protein sequence ID" value="EFG46509.1"/>
    <property type="molecule type" value="Genomic_DNA"/>
</dbReference>
<dbReference type="PANTHER" id="PTHR11895">
    <property type="entry name" value="TRANSAMIDASE"/>
    <property type="match status" value="1"/>
</dbReference>
<evidence type="ECO:0000259" key="2">
    <source>
        <dbReference type="Pfam" id="PF01425"/>
    </source>
</evidence>
<dbReference type="AlphaFoldDB" id="D4YQM1"/>
<dbReference type="Pfam" id="PF01425">
    <property type="entry name" value="Amidase"/>
    <property type="match status" value="1"/>
</dbReference>
<keyword evidence="4" id="KW-1185">Reference proteome</keyword>
<dbReference type="PANTHER" id="PTHR11895:SF76">
    <property type="entry name" value="INDOLEACETAMIDE HYDROLASE"/>
    <property type="match status" value="1"/>
</dbReference>
<dbReference type="STRING" id="585530.HMPREF0183_2231"/>
<dbReference type="Proteomes" id="UP000005714">
    <property type="component" value="Unassembled WGS sequence"/>
</dbReference>
<comment type="caution">
    <text evidence="3">The sequence shown here is derived from an EMBL/GenBank/DDBJ whole genome shotgun (WGS) entry which is preliminary data.</text>
</comment>
<sequence>MNSASKPARIDYKNPRDAEPKKPMDTYTYTSLRYTAQALSRKEVSATELVDAHFARIDAINPQVNAVVTLDQDRARQTAQQIDNDRASGKTLPPLAGVPMTHKDTHEAAGMRTTWGSPIYKDHVSHTDDLIIARMREAGIIPTGKTNVPEFAAGAHTFNPVFGTTVNPYNTTKSAAGSSGGAAVVIAAGVQAAGDGSDMGGSLRFPASFNNIAGLRPSNGWLPHLAPKNPYGWIAQSGFMAREVADIALLMKLASGPHPAGPVAVPPGSSTAWDDALTAENLTGVRVGFSTDLGGRVQVDAQVRHVIDAQAEVFAGLGAHVTGACPDLDVARRLFRLERAFEFAFGFREAYELHGDLMKESLRTNIEAGLAMTPEEHFERVRLRGLMWPALAEFFDTHDVFVCTTSQVLPFDASEEFPTHINGEVMEDYLSWMESATLISATGCPAISVPAGFSEDGLPVGVQIVGRPGADAHVLRVAAAYEAATKHAWHHPPLQV</sequence>
<dbReference type="SUPFAM" id="SSF75304">
    <property type="entry name" value="Amidase signature (AS) enzymes"/>
    <property type="match status" value="1"/>
</dbReference>
<feature type="compositionally biased region" description="Basic and acidic residues" evidence="1">
    <location>
        <begin position="8"/>
        <end position="24"/>
    </location>
</feature>
<feature type="domain" description="Amidase" evidence="2">
    <location>
        <begin position="48"/>
        <end position="475"/>
    </location>
</feature>
<evidence type="ECO:0000256" key="1">
    <source>
        <dbReference type="SAM" id="MobiDB-lite"/>
    </source>
</evidence>
<keyword evidence="3" id="KW-0378">Hydrolase</keyword>
<dbReference type="InterPro" id="IPR023631">
    <property type="entry name" value="Amidase_dom"/>
</dbReference>
<evidence type="ECO:0000313" key="4">
    <source>
        <dbReference type="Proteomes" id="UP000005714"/>
    </source>
</evidence>
<gene>
    <name evidence="3" type="primary">amiE</name>
    <name evidence="3" type="ORF">HMPREF0183_2231</name>
</gene>
<accession>D4YQM1</accession>
<dbReference type="InterPro" id="IPR000120">
    <property type="entry name" value="Amidase"/>
</dbReference>
<dbReference type="InterPro" id="IPR036928">
    <property type="entry name" value="AS_sf"/>
</dbReference>
<name>D4YQM1_9MICO</name>
<organism evidence="3 4">
    <name type="scientific">Brevibacterium mcbrellneri ATCC 49030</name>
    <dbReference type="NCBI Taxonomy" id="585530"/>
    <lineage>
        <taxon>Bacteria</taxon>
        <taxon>Bacillati</taxon>
        <taxon>Actinomycetota</taxon>
        <taxon>Actinomycetes</taxon>
        <taxon>Micrococcales</taxon>
        <taxon>Brevibacteriaceae</taxon>
        <taxon>Brevibacterium</taxon>
    </lineage>
</organism>
<evidence type="ECO:0000313" key="3">
    <source>
        <dbReference type="EMBL" id="EFG46509.1"/>
    </source>
</evidence>
<dbReference type="EC" id="3.5.1.4" evidence="3"/>
<dbReference type="GO" id="GO:0004040">
    <property type="term" value="F:amidase activity"/>
    <property type="evidence" value="ECO:0007669"/>
    <property type="project" value="UniProtKB-EC"/>
</dbReference>
<feature type="region of interest" description="Disordered" evidence="1">
    <location>
        <begin position="1"/>
        <end position="24"/>
    </location>
</feature>
<dbReference type="Gene3D" id="3.90.1300.10">
    <property type="entry name" value="Amidase signature (AS) domain"/>
    <property type="match status" value="1"/>
</dbReference>
<reference evidence="3 4" key="1">
    <citation type="submission" date="2010-04" db="EMBL/GenBank/DDBJ databases">
        <authorList>
            <person name="Qin X."/>
            <person name="Bachman B."/>
            <person name="Battles P."/>
            <person name="Bell A."/>
            <person name="Bess C."/>
            <person name="Bickham C."/>
            <person name="Chaboub L."/>
            <person name="Chen D."/>
            <person name="Coyle M."/>
            <person name="Deiros D.R."/>
            <person name="Dinh H."/>
            <person name="Forbes L."/>
            <person name="Fowler G."/>
            <person name="Francisco L."/>
            <person name="Fu Q."/>
            <person name="Gubbala S."/>
            <person name="Hale W."/>
            <person name="Han Y."/>
            <person name="Hemphill L."/>
            <person name="Highlander S.K."/>
            <person name="Hirani K."/>
            <person name="Hogues M."/>
            <person name="Jackson L."/>
            <person name="Jakkamsetti A."/>
            <person name="Javaid M."/>
            <person name="Jiang H."/>
            <person name="Korchina V."/>
            <person name="Kovar C."/>
            <person name="Lara F."/>
            <person name="Lee S."/>
            <person name="Mata R."/>
            <person name="Mathew T."/>
            <person name="Moen C."/>
            <person name="Morales K."/>
            <person name="Munidasa M."/>
            <person name="Nazareth L."/>
            <person name="Ngo R."/>
            <person name="Nguyen L."/>
            <person name="Okwuonu G."/>
            <person name="Ongeri F."/>
            <person name="Patil S."/>
            <person name="Petrosino J."/>
            <person name="Pham C."/>
            <person name="Pham P."/>
            <person name="Pu L.-L."/>
            <person name="Puazo M."/>
            <person name="Raj R."/>
            <person name="Reid J."/>
            <person name="Rouhana J."/>
            <person name="Saada N."/>
            <person name="Shang Y."/>
            <person name="Simmons D."/>
            <person name="Thornton R."/>
            <person name="Warren J."/>
            <person name="Weissenberger G."/>
            <person name="Zhang J."/>
            <person name="Zhang L."/>
            <person name="Zhou C."/>
            <person name="Zhu D."/>
            <person name="Muzny D."/>
            <person name="Worley K."/>
            <person name="Gibbs R."/>
        </authorList>
    </citation>
    <scope>NUCLEOTIDE SEQUENCE [LARGE SCALE GENOMIC DNA]</scope>
    <source>
        <strain evidence="3 4">ATCC 49030</strain>
    </source>
</reference>
<proteinExistence type="predicted"/>
<protein>
    <submittedName>
        <fullName evidence="3">Amidase</fullName>
        <ecNumber evidence="3">3.5.1.4</ecNumber>
    </submittedName>
</protein>
<dbReference type="eggNOG" id="COG0154">
    <property type="taxonomic scope" value="Bacteria"/>
</dbReference>